<dbReference type="STRING" id="4232.A0A251SPH3"/>
<feature type="chain" id="PRO_5013395440" evidence="1">
    <location>
        <begin position="23"/>
        <end position="96"/>
    </location>
</feature>
<proteinExistence type="predicted"/>
<dbReference type="InParanoid" id="A0A251SPH3"/>
<keyword evidence="1" id="KW-0732">Signal</keyword>
<evidence type="ECO:0000313" key="2">
    <source>
        <dbReference type="EMBL" id="OTG00644.1"/>
    </source>
</evidence>
<dbReference type="EMBL" id="CM007902">
    <property type="protein sequence ID" value="OTG00644.1"/>
    <property type="molecule type" value="Genomic_DNA"/>
</dbReference>
<sequence length="96" mass="10102">MFHHSAISILLALAIFQSLLLSISLNGLGLAGPSGFGSATTAEQVTEGIDASHLTVVITGHLKFVTLLTFKSLLKFDLSHSLTCPSIECCDSIICL</sequence>
<keyword evidence="3" id="KW-1185">Reference proteome</keyword>
<feature type="signal peptide" evidence="1">
    <location>
        <begin position="1"/>
        <end position="22"/>
    </location>
</feature>
<evidence type="ECO:0000256" key="1">
    <source>
        <dbReference type="SAM" id="SignalP"/>
    </source>
</evidence>
<dbReference type="AlphaFoldDB" id="A0A251SPH3"/>
<name>A0A251SPH3_HELAN</name>
<reference evidence="3" key="1">
    <citation type="journal article" date="2017" name="Nature">
        <title>The sunflower genome provides insights into oil metabolism, flowering and Asterid evolution.</title>
        <authorList>
            <person name="Badouin H."/>
            <person name="Gouzy J."/>
            <person name="Grassa C.J."/>
            <person name="Murat F."/>
            <person name="Staton S.E."/>
            <person name="Cottret L."/>
            <person name="Lelandais-Briere C."/>
            <person name="Owens G.L."/>
            <person name="Carrere S."/>
            <person name="Mayjonade B."/>
            <person name="Legrand L."/>
            <person name="Gill N."/>
            <person name="Kane N.C."/>
            <person name="Bowers J.E."/>
            <person name="Hubner S."/>
            <person name="Bellec A."/>
            <person name="Berard A."/>
            <person name="Berges H."/>
            <person name="Blanchet N."/>
            <person name="Boniface M.C."/>
            <person name="Brunel D."/>
            <person name="Catrice O."/>
            <person name="Chaidir N."/>
            <person name="Claudel C."/>
            <person name="Donnadieu C."/>
            <person name="Faraut T."/>
            <person name="Fievet G."/>
            <person name="Helmstetter N."/>
            <person name="King M."/>
            <person name="Knapp S.J."/>
            <person name="Lai Z."/>
            <person name="Le Paslier M.C."/>
            <person name="Lippi Y."/>
            <person name="Lorenzon L."/>
            <person name="Mandel J.R."/>
            <person name="Marage G."/>
            <person name="Marchand G."/>
            <person name="Marquand E."/>
            <person name="Bret-Mestries E."/>
            <person name="Morien E."/>
            <person name="Nambeesan S."/>
            <person name="Nguyen T."/>
            <person name="Pegot-Espagnet P."/>
            <person name="Pouilly N."/>
            <person name="Raftis F."/>
            <person name="Sallet E."/>
            <person name="Schiex T."/>
            <person name="Thomas J."/>
            <person name="Vandecasteele C."/>
            <person name="Vares D."/>
            <person name="Vear F."/>
            <person name="Vautrin S."/>
            <person name="Crespi M."/>
            <person name="Mangin B."/>
            <person name="Burke J.M."/>
            <person name="Salse J."/>
            <person name="Munos S."/>
            <person name="Vincourt P."/>
            <person name="Rieseberg L.H."/>
            <person name="Langlade N.B."/>
        </authorList>
    </citation>
    <scope>NUCLEOTIDE SEQUENCE [LARGE SCALE GENOMIC DNA]</scope>
    <source>
        <strain evidence="3">cv. SF193</strain>
    </source>
</reference>
<dbReference type="Proteomes" id="UP000215914">
    <property type="component" value="Chromosome 13"/>
</dbReference>
<accession>A0A251SPH3</accession>
<evidence type="ECO:0000313" key="3">
    <source>
        <dbReference type="Proteomes" id="UP000215914"/>
    </source>
</evidence>
<gene>
    <name evidence="2" type="ORF">HannXRQ_Chr13g0393341</name>
</gene>
<organism evidence="2 3">
    <name type="scientific">Helianthus annuus</name>
    <name type="common">Common sunflower</name>
    <dbReference type="NCBI Taxonomy" id="4232"/>
    <lineage>
        <taxon>Eukaryota</taxon>
        <taxon>Viridiplantae</taxon>
        <taxon>Streptophyta</taxon>
        <taxon>Embryophyta</taxon>
        <taxon>Tracheophyta</taxon>
        <taxon>Spermatophyta</taxon>
        <taxon>Magnoliopsida</taxon>
        <taxon>eudicotyledons</taxon>
        <taxon>Gunneridae</taxon>
        <taxon>Pentapetalae</taxon>
        <taxon>asterids</taxon>
        <taxon>campanulids</taxon>
        <taxon>Asterales</taxon>
        <taxon>Asteraceae</taxon>
        <taxon>Asteroideae</taxon>
        <taxon>Heliantheae alliance</taxon>
        <taxon>Heliantheae</taxon>
        <taxon>Helianthus</taxon>
    </lineage>
</organism>
<protein>
    <submittedName>
        <fullName evidence="2">Uncharacterized protein</fullName>
    </submittedName>
</protein>